<dbReference type="GO" id="GO:0046872">
    <property type="term" value="F:metal ion binding"/>
    <property type="evidence" value="ECO:0007669"/>
    <property type="project" value="UniProtKB-KW"/>
</dbReference>
<keyword evidence="6" id="KW-0378">Hydrolase</keyword>
<evidence type="ECO:0000256" key="3">
    <source>
        <dbReference type="ARBA" id="ARBA00006958"/>
    </source>
</evidence>
<evidence type="ECO:0000256" key="5">
    <source>
        <dbReference type="ARBA" id="ARBA00022723"/>
    </source>
</evidence>
<dbReference type="PANTHER" id="PTHR22930:SF287">
    <property type="entry name" value="NUCLEASE HARBI1 ISOFORM X1"/>
    <property type="match status" value="1"/>
</dbReference>
<dbReference type="InterPro" id="IPR045249">
    <property type="entry name" value="HARBI1-like"/>
</dbReference>
<evidence type="ECO:0000313" key="11">
    <source>
        <dbReference type="Proteomes" id="UP001210211"/>
    </source>
</evidence>
<evidence type="ECO:0000259" key="9">
    <source>
        <dbReference type="Pfam" id="PF13359"/>
    </source>
</evidence>
<accession>A0AAD5ZW36</accession>
<evidence type="ECO:0000256" key="1">
    <source>
        <dbReference type="ARBA" id="ARBA00001968"/>
    </source>
</evidence>
<dbReference type="GO" id="GO:0005634">
    <property type="term" value="C:nucleus"/>
    <property type="evidence" value="ECO:0007669"/>
    <property type="project" value="UniProtKB-SubCell"/>
</dbReference>
<comment type="subcellular location">
    <subcellularLocation>
        <location evidence="2">Nucleus</location>
    </subcellularLocation>
</comment>
<dbReference type="GO" id="GO:0016787">
    <property type="term" value="F:hydrolase activity"/>
    <property type="evidence" value="ECO:0007669"/>
    <property type="project" value="UniProtKB-KW"/>
</dbReference>
<sequence>MHLVGFHMANSSKITYGLDFSPEYPIPLPPSESSLLFSVRRRLDITRSLNPPRTSPTTAAVKQSPHRPSIQTQMEIDPSLLLLLSNLLQLQTYLDPTSDPTSPSPPSTLTSPSSFPLLFFALASAISSSLLSSPSSTPTPSIPPSLMPPSLSPLSSDPIYSLDPTTRDARFRSLFGLSFSLFNSLLNSLLPHSPFPLHIPPDRALSLALSRLSRGVSSRVLSRTVSLPPSLISRCTHSLTRLLSTTLFSQFVKPLPPSSSSSSSRHTPLPNLIGSIISSPVRLRLAAPDSTLLSPNRPFPSVLLQAVADHRRFFIDACVRAPGSVDPASHLRESSLYQRASSGKLLTEPIVNLHGQKVRPYLAGDLSFPLLPFLLTPFSSSLASSSASHPSYEAFDAALTKYRSESIEPAIALLKGRWKILRNLNVGLDHAAQTIIACVVLHNMCQLAKEPEDDGKYLWRDPPETLQPAHSLDSEWSMYNVAESVREALADDLYDR</sequence>
<keyword evidence="7" id="KW-0539">Nucleus</keyword>
<evidence type="ECO:0000256" key="2">
    <source>
        <dbReference type="ARBA" id="ARBA00004123"/>
    </source>
</evidence>
<dbReference type="InterPro" id="IPR027806">
    <property type="entry name" value="HARBI1_dom"/>
</dbReference>
<evidence type="ECO:0000256" key="8">
    <source>
        <dbReference type="SAM" id="MobiDB-lite"/>
    </source>
</evidence>
<gene>
    <name evidence="10" type="ORF">LUZ61_008698</name>
</gene>
<protein>
    <recommendedName>
        <fullName evidence="9">DDE Tnp4 domain-containing protein</fullName>
    </recommendedName>
</protein>
<dbReference type="GO" id="GO:0004518">
    <property type="term" value="F:nuclease activity"/>
    <property type="evidence" value="ECO:0007669"/>
    <property type="project" value="UniProtKB-KW"/>
</dbReference>
<evidence type="ECO:0000256" key="4">
    <source>
        <dbReference type="ARBA" id="ARBA00022722"/>
    </source>
</evidence>
<evidence type="ECO:0000256" key="6">
    <source>
        <dbReference type="ARBA" id="ARBA00022801"/>
    </source>
</evidence>
<dbReference type="PANTHER" id="PTHR22930">
    <property type="match status" value="1"/>
</dbReference>
<feature type="domain" description="DDE Tnp4" evidence="9">
    <location>
        <begin position="299"/>
        <end position="443"/>
    </location>
</feature>
<keyword evidence="11" id="KW-1185">Reference proteome</keyword>
<dbReference type="EMBL" id="JAMRDG010000001">
    <property type="protein sequence ID" value="KAJ3704993.1"/>
    <property type="molecule type" value="Genomic_DNA"/>
</dbReference>
<feature type="region of interest" description="Disordered" evidence="8">
    <location>
        <begin position="47"/>
        <end position="68"/>
    </location>
</feature>
<reference evidence="10 11" key="1">
    <citation type="journal article" date="2022" name="Cell">
        <title>Repeat-based holocentromeres influence genome architecture and karyotype evolution.</title>
        <authorList>
            <person name="Hofstatter P.G."/>
            <person name="Thangavel G."/>
            <person name="Lux T."/>
            <person name="Neumann P."/>
            <person name="Vondrak T."/>
            <person name="Novak P."/>
            <person name="Zhang M."/>
            <person name="Costa L."/>
            <person name="Castellani M."/>
            <person name="Scott A."/>
            <person name="Toegelov H."/>
            <person name="Fuchs J."/>
            <person name="Mata-Sucre Y."/>
            <person name="Dias Y."/>
            <person name="Vanzela A.L.L."/>
            <person name="Huettel B."/>
            <person name="Almeida C.C.S."/>
            <person name="Simkova H."/>
            <person name="Souza G."/>
            <person name="Pedrosa-Harand A."/>
            <person name="Macas J."/>
            <person name="Mayer K.F.X."/>
            <person name="Houben A."/>
            <person name="Marques A."/>
        </authorList>
    </citation>
    <scope>NUCLEOTIDE SEQUENCE [LARGE SCALE GENOMIC DNA]</scope>
    <source>
        <strain evidence="10">RhyTen1mFocal</strain>
    </source>
</reference>
<keyword evidence="4" id="KW-0540">Nuclease</keyword>
<feature type="compositionally biased region" description="Polar residues" evidence="8">
    <location>
        <begin position="47"/>
        <end position="61"/>
    </location>
</feature>
<dbReference type="Proteomes" id="UP001210211">
    <property type="component" value="Unassembled WGS sequence"/>
</dbReference>
<evidence type="ECO:0000256" key="7">
    <source>
        <dbReference type="ARBA" id="ARBA00023242"/>
    </source>
</evidence>
<keyword evidence="5" id="KW-0479">Metal-binding</keyword>
<dbReference type="AlphaFoldDB" id="A0AAD5ZW36"/>
<evidence type="ECO:0000313" key="10">
    <source>
        <dbReference type="EMBL" id="KAJ3704993.1"/>
    </source>
</evidence>
<comment type="similarity">
    <text evidence="3">Belongs to the HARBI1 family.</text>
</comment>
<proteinExistence type="inferred from homology"/>
<organism evidence="10 11">
    <name type="scientific">Rhynchospora tenuis</name>
    <dbReference type="NCBI Taxonomy" id="198213"/>
    <lineage>
        <taxon>Eukaryota</taxon>
        <taxon>Viridiplantae</taxon>
        <taxon>Streptophyta</taxon>
        <taxon>Embryophyta</taxon>
        <taxon>Tracheophyta</taxon>
        <taxon>Spermatophyta</taxon>
        <taxon>Magnoliopsida</taxon>
        <taxon>Liliopsida</taxon>
        <taxon>Poales</taxon>
        <taxon>Cyperaceae</taxon>
        <taxon>Cyperoideae</taxon>
        <taxon>Rhynchosporeae</taxon>
        <taxon>Rhynchospora</taxon>
    </lineage>
</organism>
<dbReference type="Pfam" id="PF13359">
    <property type="entry name" value="DDE_Tnp_4"/>
    <property type="match status" value="1"/>
</dbReference>
<comment type="caution">
    <text evidence="10">The sequence shown here is derived from an EMBL/GenBank/DDBJ whole genome shotgun (WGS) entry which is preliminary data.</text>
</comment>
<comment type="cofactor">
    <cofactor evidence="1">
        <name>a divalent metal cation</name>
        <dbReference type="ChEBI" id="CHEBI:60240"/>
    </cofactor>
</comment>
<name>A0AAD5ZW36_9POAL</name>